<dbReference type="PANTHER" id="PTHR12619:SF23">
    <property type="entry name" value="MHC CLASS II REGULATORY FACTOR RFX1"/>
    <property type="match status" value="1"/>
</dbReference>
<dbReference type="Gene3D" id="1.10.10.10">
    <property type="entry name" value="Winged helix-like DNA-binding domain superfamily/Winged helix DNA-binding domain"/>
    <property type="match status" value="1"/>
</dbReference>
<dbReference type="GO" id="GO:0003700">
    <property type="term" value="F:DNA-binding transcription factor activity"/>
    <property type="evidence" value="ECO:0007669"/>
    <property type="project" value="InterPro"/>
</dbReference>
<dbReference type="InterPro" id="IPR003150">
    <property type="entry name" value="DNA-bd_RFX"/>
</dbReference>
<accession>W8CEN2</accession>
<feature type="region of interest" description="Disordered" evidence="6">
    <location>
        <begin position="1"/>
        <end position="21"/>
    </location>
</feature>
<feature type="region of interest" description="Disordered" evidence="6">
    <location>
        <begin position="626"/>
        <end position="647"/>
    </location>
</feature>
<evidence type="ECO:0000313" key="8">
    <source>
        <dbReference type="EMBL" id="JAC06655.1"/>
    </source>
</evidence>
<dbReference type="SUPFAM" id="SSF46785">
    <property type="entry name" value="Winged helix' DNA-binding domain"/>
    <property type="match status" value="1"/>
</dbReference>
<protein>
    <submittedName>
        <fullName evidence="8">RFX1Y</fullName>
    </submittedName>
</protein>
<reference evidence="8" key="1">
    <citation type="journal article" date="2014" name="Nature">
        <title>Origins and functional evolution of Y chromosome gene repertoires across mammals.</title>
        <authorList>
            <person name="Cortez D."/>
            <person name="Marin R."/>
            <person name="Toledo-Flores D."/>
            <person name="Froidevaux L."/>
            <person name="Liechti A."/>
            <person name="Waters P.D."/>
            <person name="Grutzner F."/>
            <person name="Kaessmann H."/>
        </authorList>
    </citation>
    <scope>NUCLEOTIDE SEQUENCE</scope>
    <source>
        <tissue evidence="8">Brain</tissue>
    </source>
</reference>
<dbReference type="Pfam" id="PF02257">
    <property type="entry name" value="RFX_DNA_binding"/>
    <property type="match status" value="1"/>
</dbReference>
<evidence type="ECO:0000256" key="3">
    <source>
        <dbReference type="ARBA" id="ARBA00023125"/>
    </source>
</evidence>
<organism evidence="8">
    <name type="scientific">Ornithorhynchus anatinus</name>
    <name type="common">Duckbill platypus</name>
    <dbReference type="NCBI Taxonomy" id="9258"/>
    <lineage>
        <taxon>Eukaryota</taxon>
        <taxon>Metazoa</taxon>
        <taxon>Chordata</taxon>
        <taxon>Craniata</taxon>
        <taxon>Vertebrata</taxon>
        <taxon>Euteleostomi</taxon>
        <taxon>Mammalia</taxon>
        <taxon>Monotremata</taxon>
        <taxon>Ornithorhynchidae</taxon>
        <taxon>Ornithorhynchus</taxon>
    </lineage>
</organism>
<keyword evidence="3" id="KW-0238">DNA-binding</keyword>
<dbReference type="InterPro" id="IPR007668">
    <property type="entry name" value="RFX1_trans_act"/>
</dbReference>
<dbReference type="InterPro" id="IPR036388">
    <property type="entry name" value="WH-like_DNA-bd_sf"/>
</dbReference>
<evidence type="ECO:0000256" key="2">
    <source>
        <dbReference type="ARBA" id="ARBA00023015"/>
    </source>
</evidence>
<dbReference type="InterPro" id="IPR036390">
    <property type="entry name" value="WH_DNA-bd_sf"/>
</dbReference>
<proteinExistence type="predicted"/>
<dbReference type="InterPro" id="IPR057321">
    <property type="entry name" value="RFX1-4/6/8-like_BCD"/>
</dbReference>
<gene>
    <name evidence="8" type="primary">RFX1Y</name>
</gene>
<keyword evidence="5" id="KW-0539">Nucleus</keyword>
<dbReference type="PANTHER" id="PTHR12619">
    <property type="entry name" value="RFX TRANSCRIPTION FACTOR FAMILY"/>
    <property type="match status" value="1"/>
</dbReference>
<comment type="subcellular location">
    <subcellularLocation>
        <location evidence="1">Nucleus</location>
    </subcellularLocation>
</comment>
<sequence>MRDSDTLHKSSPSSTASQSGVPIQVIQQVQVMQQHLVFQNSAQLNKGDQISLADRSMQEMSRTPEQVQELQQEPVQQVHYNQVQFVEDVVGRYTANPENQVVTKSSAKGRGGSCDRNEAGAYVIQGGFILDRSIQSYSHPTRASPATVQWLQDNYETAEGESLTRSTLYCHYLLHCQEKKLEPVNSASLGKLIRCIFIGLRTRRLGTRGNSKYHYYGLRIKAGSPLLHLTGDQKQIAMQGQPFSQKQGLNPIQKVDRLISGVAECQQQESGLSDINSQIQQYQHFLDASWSLPDFTELDLQGQMLPEGIEVEDVKAFQILYREHCEAIINIIINLKFTLLESLWKTFWRYNLSQAIEGPFMVIYDEAEKRLPKNRLVILSKYKSVLRWTKDCDILLYQGLVEILIPDVLRPIPSVLMQAIRNFAKSLESWLTNAMINIPEEMVCVKVATASTFAQTLRRYTSLNHLAQAARAVLQNTLQINQMLNDLNRVDFANVQEQASWVGHCENNIVQQLEQDFKVTLQQQNSLEQWASWLDCVVSQVLKPYQGTSSFPKAAKLFLLKWSFYSSLVIRDLTLRSAASFGSFHLIRLLCDEYMYYLVEHRVAQDKSKTPIAVMGEFASLASSLDQLNPEKDEEEEEEAENKGELAQKISSNFGESTLNSESLEPATKLLRIDGEAIFLQPCLLTK</sequence>
<dbReference type="Pfam" id="PF25340">
    <property type="entry name" value="BCD_RFX"/>
    <property type="match status" value="1"/>
</dbReference>
<keyword evidence="2" id="KW-0805">Transcription regulation</keyword>
<dbReference type="GO" id="GO:0005634">
    <property type="term" value="C:nucleus"/>
    <property type="evidence" value="ECO:0007669"/>
    <property type="project" value="UniProtKB-SubCell"/>
</dbReference>
<dbReference type="FunFam" id="1.10.10.10:FF:000017">
    <property type="entry name" value="transcription factor RFX3 isoform X1"/>
    <property type="match status" value="1"/>
</dbReference>
<keyword evidence="4" id="KW-0804">Transcription</keyword>
<evidence type="ECO:0000256" key="6">
    <source>
        <dbReference type="SAM" id="MobiDB-lite"/>
    </source>
</evidence>
<evidence type="ECO:0000256" key="1">
    <source>
        <dbReference type="ARBA" id="ARBA00004123"/>
    </source>
</evidence>
<feature type="domain" description="RFX-type winged-helix" evidence="7">
    <location>
        <begin position="147"/>
        <end position="222"/>
    </location>
</feature>
<evidence type="ECO:0000256" key="5">
    <source>
        <dbReference type="ARBA" id="ARBA00023242"/>
    </source>
</evidence>
<dbReference type="Pfam" id="PF04589">
    <property type="entry name" value="RFX1_trans_act"/>
    <property type="match status" value="1"/>
</dbReference>
<dbReference type="InterPro" id="IPR039779">
    <property type="entry name" value="RFX-like"/>
</dbReference>
<evidence type="ECO:0000256" key="4">
    <source>
        <dbReference type="ARBA" id="ARBA00023163"/>
    </source>
</evidence>
<evidence type="ECO:0000259" key="7">
    <source>
        <dbReference type="PROSITE" id="PS51526"/>
    </source>
</evidence>
<dbReference type="GO" id="GO:0003677">
    <property type="term" value="F:DNA binding"/>
    <property type="evidence" value="ECO:0007669"/>
    <property type="project" value="UniProtKB-KW"/>
</dbReference>
<dbReference type="PROSITE" id="PS51526">
    <property type="entry name" value="RFX_DBD"/>
    <property type="match status" value="1"/>
</dbReference>
<dbReference type="EMBL" id="GATL01000016">
    <property type="protein sequence ID" value="JAC06655.1"/>
    <property type="molecule type" value="Transcribed_RNA"/>
</dbReference>
<name>W8CEN2_ORNAN</name>
<dbReference type="AlphaFoldDB" id="W8CEN2"/>